<name>A0A8J8NUE5_HALGN</name>
<reference evidence="1" key="1">
    <citation type="submission" date="2019-06" db="EMBL/GenBank/DDBJ databases">
        <authorList>
            <person name="Zheng W."/>
        </authorList>
    </citation>
    <scope>NUCLEOTIDE SEQUENCE</scope>
    <source>
        <strain evidence="1">QDHG01</strain>
    </source>
</reference>
<dbReference type="Proteomes" id="UP000785679">
    <property type="component" value="Unassembled WGS sequence"/>
</dbReference>
<comment type="caution">
    <text evidence="1">The sequence shown here is derived from an EMBL/GenBank/DDBJ whole genome shotgun (WGS) entry which is preliminary data.</text>
</comment>
<keyword evidence="2" id="KW-1185">Reference proteome</keyword>
<organism evidence="1 2">
    <name type="scientific">Halteria grandinella</name>
    <dbReference type="NCBI Taxonomy" id="5974"/>
    <lineage>
        <taxon>Eukaryota</taxon>
        <taxon>Sar</taxon>
        <taxon>Alveolata</taxon>
        <taxon>Ciliophora</taxon>
        <taxon>Intramacronucleata</taxon>
        <taxon>Spirotrichea</taxon>
        <taxon>Stichotrichia</taxon>
        <taxon>Sporadotrichida</taxon>
        <taxon>Halteriidae</taxon>
        <taxon>Halteria</taxon>
    </lineage>
</organism>
<evidence type="ECO:0000313" key="1">
    <source>
        <dbReference type="EMBL" id="TNV81961.1"/>
    </source>
</evidence>
<evidence type="ECO:0000313" key="2">
    <source>
        <dbReference type="Proteomes" id="UP000785679"/>
    </source>
</evidence>
<sequence>MIFDQVQIVFAHLAYFQSQLIEILFTYHSNPLVLNEVSAIDFFSSHFALNYRRTQSQKIAKGFFDCIYLKFSEIWYLPACCLVILA</sequence>
<accession>A0A8J8NUE5</accession>
<dbReference type="EMBL" id="RRYP01005527">
    <property type="protein sequence ID" value="TNV81961.1"/>
    <property type="molecule type" value="Genomic_DNA"/>
</dbReference>
<dbReference type="AlphaFoldDB" id="A0A8J8NUE5"/>
<proteinExistence type="predicted"/>
<protein>
    <submittedName>
        <fullName evidence="1">Uncharacterized protein</fullName>
    </submittedName>
</protein>
<gene>
    <name evidence="1" type="ORF">FGO68_gene12259</name>
</gene>